<evidence type="ECO:0000313" key="1">
    <source>
        <dbReference type="EMBL" id="MQN80969.1"/>
    </source>
</evidence>
<dbReference type="Proteomes" id="UP000480425">
    <property type="component" value="Unassembled WGS sequence"/>
</dbReference>
<name>A0A6G1U1B6_9BACT</name>
<comment type="caution">
    <text evidence="1">The sequence shown here is derived from an EMBL/GenBank/DDBJ whole genome shotgun (WGS) entry which is preliminary data.</text>
</comment>
<proteinExistence type="predicted"/>
<dbReference type="OrthoDB" id="2086912at2"/>
<organism evidence="1 2">
    <name type="scientific">Segatella copri</name>
    <dbReference type="NCBI Taxonomy" id="165179"/>
    <lineage>
        <taxon>Bacteria</taxon>
        <taxon>Pseudomonadati</taxon>
        <taxon>Bacteroidota</taxon>
        <taxon>Bacteroidia</taxon>
        <taxon>Bacteroidales</taxon>
        <taxon>Prevotellaceae</taxon>
        <taxon>Segatella</taxon>
    </lineage>
</organism>
<dbReference type="EMBL" id="VZCB01000063">
    <property type="protein sequence ID" value="MQN80969.1"/>
    <property type="molecule type" value="Genomic_DNA"/>
</dbReference>
<sequence>MKIKIQEIKDRGNDEERIVLKVLEDCNLCRYLVLDTTFDKDGNLSNKNRHVYAFGDVPVRKGDYVVLYTKVGNDVRQTNANGTTSYFFYWNMLNHIWNNERDIAFLVHYDEWDRLESKD</sequence>
<dbReference type="AlphaFoldDB" id="A0A6G1U1B6"/>
<accession>A0A6G1U1B6</accession>
<evidence type="ECO:0000313" key="2">
    <source>
        <dbReference type="Proteomes" id="UP000480425"/>
    </source>
</evidence>
<protein>
    <submittedName>
        <fullName evidence="1">Uncharacterized protein</fullName>
    </submittedName>
</protein>
<reference evidence="1 2" key="1">
    <citation type="submission" date="2019-09" db="EMBL/GenBank/DDBJ databases">
        <title>Distinct polysaccharide growth profiles of human intestinal Prevotella copri isolates.</title>
        <authorList>
            <person name="Fehlner-Peach H."/>
            <person name="Magnabosco C."/>
            <person name="Raghavan V."/>
            <person name="Scher J.U."/>
            <person name="Tett A."/>
            <person name="Cox L.M."/>
            <person name="Gottsegen C."/>
            <person name="Watters A."/>
            <person name="Wiltshire- Gordon J.D."/>
            <person name="Segata N."/>
            <person name="Bonneau R."/>
            <person name="Littman D.R."/>
        </authorList>
    </citation>
    <scope>NUCLEOTIDE SEQUENCE [LARGE SCALE GENOMIC DNA]</scope>
    <source>
        <strain evidence="2">iA622</strain>
    </source>
</reference>
<gene>
    <name evidence="1" type="ORF">F7D73_08380</name>
</gene>